<dbReference type="NCBIfam" id="TIGR03423">
    <property type="entry name" value="pbp2_mrdA"/>
    <property type="match status" value="1"/>
</dbReference>
<organism evidence="17 18">
    <name type="scientific">Nostoc favosum CHAB5714</name>
    <dbReference type="NCBI Taxonomy" id="2780399"/>
    <lineage>
        <taxon>Bacteria</taxon>
        <taxon>Bacillati</taxon>
        <taxon>Cyanobacteriota</taxon>
        <taxon>Cyanophyceae</taxon>
        <taxon>Nostocales</taxon>
        <taxon>Nostocaceae</taxon>
        <taxon>Nostoc</taxon>
        <taxon>Nostoc favosum</taxon>
    </lineage>
</organism>
<dbReference type="InterPro" id="IPR012338">
    <property type="entry name" value="Beta-lactam/transpept-like"/>
</dbReference>
<accession>A0ABS8IGY1</accession>
<feature type="compositionally biased region" description="Polar residues" evidence="14">
    <location>
        <begin position="614"/>
        <end position="625"/>
    </location>
</feature>
<dbReference type="PANTHER" id="PTHR30627:SF2">
    <property type="entry name" value="PEPTIDOGLYCAN D,D-TRANSPEPTIDASE MRDA"/>
    <property type="match status" value="1"/>
</dbReference>
<keyword evidence="11" id="KW-1133">Transmembrane helix</keyword>
<keyword evidence="8 17" id="KW-0378">Hydrolase</keyword>
<evidence type="ECO:0000256" key="12">
    <source>
        <dbReference type="ARBA" id="ARBA00023136"/>
    </source>
</evidence>
<dbReference type="PANTHER" id="PTHR30627">
    <property type="entry name" value="PEPTIDOGLYCAN D,D-TRANSPEPTIDASE"/>
    <property type="match status" value="1"/>
</dbReference>
<feature type="region of interest" description="Disordered" evidence="14">
    <location>
        <begin position="606"/>
        <end position="625"/>
    </location>
</feature>
<sequence length="625" mass="69065">MSLFPSIGSKKDTRIGGKQNTRTVGQSFQPIFLIIFTLSMVTGISVRLAYLQITEGENHRKRAESNRIRMIPKQPERGNIFDRNGKLLASTRYPRSVYLWPMAHTKPAWSVVGARLSQILDVPQEEIEKKLEEAGANSSSLIRIARDLNEAQITALKEYQSELKDVEISTEAVRYYPHGKELAHVLGYTRELTAEQLKEKKQEGYRLGDVIGQMGVEKAYEKSLRGEWGGQQVEVDGAGRPLRVLGEKQAKAGNDLHLTIDLDMQKTAEKALGDRNGAIVALDPKNGAVLAMVSHPTFDPNIFSKQKLTQKDWETVQGADHPLVNRALSAFPPASTFKIVTTTAGLESGKFSPSTVLQTYGSLNFGGTRFGEWNHAGFGPLGFVGALQWSSDTFFYQIGRKVGGPTLIEWTRKYGFGKKTGFEFANEEAKGLVPDEAWKQKAWKIPWTVGDSINMSIGQGALQTTPLQVAIMFAVPANGGYRVQPHLLKDNEEAKSWRESLNMKPTTISILRQGLRKVVAEGTGKALKQPTVPPVAGKSGTAEAWKGRVKQNHAWFGAYAPAEQPEVLIVAFAEHSGGGGGSIAAPMILQIMEEYFQRKYPGKYQKPALDELKQNTQNSGNRRRN</sequence>
<protein>
    <submittedName>
        <fullName evidence="17">Penicillin-binding protein 2</fullName>
        <ecNumber evidence="17">3.4.16.4</ecNumber>
    </submittedName>
</protein>
<reference evidence="17 18" key="1">
    <citation type="journal article" date="2021" name="Microorganisms">
        <title>Genome Evolution of Filamentous Cyanobacterium Nostoc Species: From Facultative Symbiosis to Free Living.</title>
        <authorList>
            <person name="Huo D."/>
            <person name="Li H."/>
            <person name="Cai F."/>
            <person name="Guo X."/>
            <person name="Qiao Z."/>
            <person name="Wang W."/>
            <person name="Yu G."/>
            <person name="Li R."/>
        </authorList>
    </citation>
    <scope>NUCLEOTIDE SEQUENCE [LARGE SCALE GENOMIC DNA]</scope>
    <source>
        <strain evidence="17 18">CHAB 5714</strain>
    </source>
</reference>
<feature type="region of interest" description="Disordered" evidence="14">
    <location>
        <begin position="1"/>
        <end position="20"/>
    </location>
</feature>
<dbReference type="Gene3D" id="3.40.710.10">
    <property type="entry name" value="DD-peptidase/beta-lactamase superfamily"/>
    <property type="match status" value="1"/>
</dbReference>
<dbReference type="EMBL" id="JAIVFQ010000058">
    <property type="protein sequence ID" value="MCC5602752.1"/>
    <property type="molecule type" value="Genomic_DNA"/>
</dbReference>
<dbReference type="Pfam" id="PF00905">
    <property type="entry name" value="Transpeptidase"/>
    <property type="match status" value="1"/>
</dbReference>
<evidence type="ECO:0000256" key="9">
    <source>
        <dbReference type="ARBA" id="ARBA00022960"/>
    </source>
</evidence>
<evidence type="ECO:0000256" key="4">
    <source>
        <dbReference type="ARBA" id="ARBA00022475"/>
    </source>
</evidence>
<dbReference type="SUPFAM" id="SSF56601">
    <property type="entry name" value="beta-lactamase/transpeptidase-like"/>
    <property type="match status" value="1"/>
</dbReference>
<dbReference type="Gene3D" id="3.30.1390.30">
    <property type="entry name" value="Penicillin-binding protein 2a, domain 3"/>
    <property type="match status" value="1"/>
</dbReference>
<keyword evidence="18" id="KW-1185">Reference proteome</keyword>
<dbReference type="InterPro" id="IPR017790">
    <property type="entry name" value="Penicillin-binding_protein_2"/>
</dbReference>
<dbReference type="RefSeq" id="WP_229488297.1">
    <property type="nucleotide sequence ID" value="NZ_JAIVFQ010000058.1"/>
</dbReference>
<name>A0ABS8IGY1_9NOSO</name>
<evidence type="ECO:0000313" key="17">
    <source>
        <dbReference type="EMBL" id="MCC5602752.1"/>
    </source>
</evidence>
<keyword evidence="17" id="KW-0121">Carboxypeptidase</keyword>
<comment type="caution">
    <text evidence="17">The sequence shown here is derived from an EMBL/GenBank/DDBJ whole genome shotgun (WGS) entry which is preliminary data.</text>
</comment>
<keyword evidence="9" id="KW-0133">Cell shape</keyword>
<evidence type="ECO:0000256" key="14">
    <source>
        <dbReference type="SAM" id="MobiDB-lite"/>
    </source>
</evidence>
<keyword evidence="5" id="KW-0997">Cell inner membrane</keyword>
<proteinExistence type="inferred from homology"/>
<comment type="subcellular location">
    <subcellularLocation>
        <location evidence="2">Cell membrane</location>
    </subcellularLocation>
    <subcellularLocation>
        <location evidence="1">Membrane</location>
        <topology evidence="1">Single-pass membrane protein</topology>
    </subcellularLocation>
</comment>
<keyword evidence="13" id="KW-0961">Cell wall biogenesis/degradation</keyword>
<evidence type="ECO:0000256" key="5">
    <source>
        <dbReference type="ARBA" id="ARBA00022519"/>
    </source>
</evidence>
<keyword evidence="7" id="KW-0812">Transmembrane</keyword>
<dbReference type="Gene3D" id="3.90.1310.10">
    <property type="entry name" value="Penicillin-binding protein 2a (Domain 2)"/>
    <property type="match status" value="1"/>
</dbReference>
<dbReference type="InterPro" id="IPR005311">
    <property type="entry name" value="PBP_dimer"/>
</dbReference>
<evidence type="ECO:0000256" key="13">
    <source>
        <dbReference type="ARBA" id="ARBA00023316"/>
    </source>
</evidence>
<evidence type="ECO:0000256" key="8">
    <source>
        <dbReference type="ARBA" id="ARBA00022801"/>
    </source>
</evidence>
<evidence type="ECO:0000256" key="10">
    <source>
        <dbReference type="ARBA" id="ARBA00022984"/>
    </source>
</evidence>
<dbReference type="Proteomes" id="UP001199525">
    <property type="component" value="Unassembled WGS sequence"/>
</dbReference>
<evidence type="ECO:0000259" key="16">
    <source>
        <dbReference type="Pfam" id="PF03717"/>
    </source>
</evidence>
<dbReference type="InterPro" id="IPR001460">
    <property type="entry name" value="PCN-bd_Tpept"/>
</dbReference>
<evidence type="ECO:0000313" key="18">
    <source>
        <dbReference type="Proteomes" id="UP001199525"/>
    </source>
</evidence>
<evidence type="ECO:0000256" key="3">
    <source>
        <dbReference type="ARBA" id="ARBA00007171"/>
    </source>
</evidence>
<evidence type="ECO:0000259" key="15">
    <source>
        <dbReference type="Pfam" id="PF00905"/>
    </source>
</evidence>
<keyword evidence="12" id="KW-0472">Membrane</keyword>
<evidence type="ECO:0000256" key="2">
    <source>
        <dbReference type="ARBA" id="ARBA00004236"/>
    </source>
</evidence>
<dbReference type="InterPro" id="IPR036138">
    <property type="entry name" value="PBP_dimer_sf"/>
</dbReference>
<feature type="domain" description="Penicillin-binding protein transpeptidase" evidence="15">
    <location>
        <begin position="277"/>
        <end position="593"/>
    </location>
</feature>
<dbReference type="Pfam" id="PF03717">
    <property type="entry name" value="PBP_dimer"/>
    <property type="match status" value="1"/>
</dbReference>
<evidence type="ECO:0000256" key="11">
    <source>
        <dbReference type="ARBA" id="ARBA00022989"/>
    </source>
</evidence>
<evidence type="ECO:0000256" key="7">
    <source>
        <dbReference type="ARBA" id="ARBA00022692"/>
    </source>
</evidence>
<keyword evidence="10" id="KW-0573">Peptidoglycan synthesis</keyword>
<evidence type="ECO:0000256" key="6">
    <source>
        <dbReference type="ARBA" id="ARBA00022670"/>
    </source>
</evidence>
<comment type="similarity">
    <text evidence="3">Belongs to the transpeptidase family.</text>
</comment>
<keyword evidence="6" id="KW-0645">Protease</keyword>
<evidence type="ECO:0000256" key="1">
    <source>
        <dbReference type="ARBA" id="ARBA00004167"/>
    </source>
</evidence>
<dbReference type="SUPFAM" id="SSF56519">
    <property type="entry name" value="Penicillin binding protein dimerisation domain"/>
    <property type="match status" value="1"/>
</dbReference>
<keyword evidence="4" id="KW-1003">Cell membrane</keyword>
<gene>
    <name evidence="17" type="primary">mrdA</name>
    <name evidence="17" type="ORF">LC586_27050</name>
</gene>
<dbReference type="GO" id="GO:0009002">
    <property type="term" value="F:serine-type D-Ala-D-Ala carboxypeptidase activity"/>
    <property type="evidence" value="ECO:0007669"/>
    <property type="project" value="UniProtKB-EC"/>
</dbReference>
<feature type="domain" description="Penicillin-binding protein dimerisation" evidence="16">
    <location>
        <begin position="73"/>
        <end position="244"/>
    </location>
</feature>
<dbReference type="EC" id="3.4.16.4" evidence="17"/>
<dbReference type="InterPro" id="IPR050515">
    <property type="entry name" value="Beta-lactam/transpept"/>
</dbReference>